<keyword evidence="3" id="KW-1185">Reference proteome</keyword>
<feature type="compositionally biased region" description="Acidic residues" evidence="1">
    <location>
        <begin position="88"/>
        <end position="98"/>
    </location>
</feature>
<feature type="region of interest" description="Disordered" evidence="1">
    <location>
        <begin position="56"/>
        <end position="100"/>
    </location>
</feature>
<sequence>MLKARMAAKKKNTNSRRAPPPNLITEGEEEPYTEQKNTKARRGLCPSSWHVLKRRGLSSKGVQLKRGGVTKKTTMNANGGQRTSGGTSDDDTEVDTDSDCGITENGVFTRFFGGDEETDASLETASMLTSDPDDADGGGFWCSIHNMCGGCA</sequence>
<reference evidence="2 3" key="1">
    <citation type="submission" date="2024-10" db="EMBL/GenBank/DDBJ databases">
        <title>Updated reference genomes for cyclostephanoid diatoms.</title>
        <authorList>
            <person name="Roberts W.R."/>
            <person name="Alverson A.J."/>
        </authorList>
    </citation>
    <scope>NUCLEOTIDE SEQUENCE [LARGE SCALE GENOMIC DNA]</scope>
    <source>
        <strain evidence="2 3">AJA232-27</strain>
    </source>
</reference>
<organism evidence="2 3">
    <name type="scientific">Discostella pseudostelligera</name>
    <dbReference type="NCBI Taxonomy" id="259834"/>
    <lineage>
        <taxon>Eukaryota</taxon>
        <taxon>Sar</taxon>
        <taxon>Stramenopiles</taxon>
        <taxon>Ochrophyta</taxon>
        <taxon>Bacillariophyta</taxon>
        <taxon>Coscinodiscophyceae</taxon>
        <taxon>Thalassiosirophycidae</taxon>
        <taxon>Stephanodiscales</taxon>
        <taxon>Stephanodiscaceae</taxon>
        <taxon>Discostella</taxon>
    </lineage>
</organism>
<dbReference type="Proteomes" id="UP001530293">
    <property type="component" value="Unassembled WGS sequence"/>
</dbReference>
<proteinExistence type="predicted"/>
<accession>A0ABD3MDL9</accession>
<comment type="caution">
    <text evidence="2">The sequence shown here is derived from an EMBL/GenBank/DDBJ whole genome shotgun (WGS) entry which is preliminary data.</text>
</comment>
<feature type="region of interest" description="Disordered" evidence="1">
    <location>
        <begin position="1"/>
        <end position="43"/>
    </location>
</feature>
<dbReference type="EMBL" id="JALLBG020000168">
    <property type="protein sequence ID" value="KAL3760973.1"/>
    <property type="molecule type" value="Genomic_DNA"/>
</dbReference>
<dbReference type="AlphaFoldDB" id="A0ABD3MDL9"/>
<evidence type="ECO:0000313" key="2">
    <source>
        <dbReference type="EMBL" id="KAL3760973.1"/>
    </source>
</evidence>
<evidence type="ECO:0000313" key="3">
    <source>
        <dbReference type="Proteomes" id="UP001530293"/>
    </source>
</evidence>
<feature type="compositionally biased region" description="Basic residues" evidence="1">
    <location>
        <begin position="1"/>
        <end position="14"/>
    </location>
</feature>
<protein>
    <submittedName>
        <fullName evidence="2">Uncharacterized protein</fullName>
    </submittedName>
</protein>
<name>A0ABD3MDL9_9STRA</name>
<evidence type="ECO:0000256" key="1">
    <source>
        <dbReference type="SAM" id="MobiDB-lite"/>
    </source>
</evidence>
<gene>
    <name evidence="2" type="ORF">ACHAWU_009652</name>
</gene>